<proteinExistence type="predicted"/>
<dbReference type="EMBL" id="JADIMA010000074">
    <property type="protein sequence ID" value="MBO8473472.1"/>
    <property type="molecule type" value="Genomic_DNA"/>
</dbReference>
<reference evidence="2" key="1">
    <citation type="submission" date="2020-10" db="EMBL/GenBank/DDBJ databases">
        <authorList>
            <person name="Gilroy R."/>
        </authorList>
    </citation>
    <scope>NUCLEOTIDE SEQUENCE</scope>
    <source>
        <strain evidence="2">B1-8020</strain>
    </source>
</reference>
<gene>
    <name evidence="2" type="ORF">IAB81_07600</name>
</gene>
<dbReference type="AlphaFoldDB" id="A0A9D9IJ85"/>
<evidence type="ECO:0000313" key="3">
    <source>
        <dbReference type="Proteomes" id="UP000823604"/>
    </source>
</evidence>
<evidence type="ECO:0000313" key="2">
    <source>
        <dbReference type="EMBL" id="MBO8473472.1"/>
    </source>
</evidence>
<dbReference type="PROSITE" id="PS51257">
    <property type="entry name" value="PROKAR_LIPOPROTEIN"/>
    <property type="match status" value="1"/>
</dbReference>
<dbReference type="Gene3D" id="3.90.930.1">
    <property type="match status" value="1"/>
</dbReference>
<protein>
    <submittedName>
        <fullName evidence="2">Uncharacterized protein</fullName>
    </submittedName>
</protein>
<keyword evidence="1" id="KW-0732">Signal</keyword>
<dbReference type="Proteomes" id="UP000823604">
    <property type="component" value="Unassembled WGS sequence"/>
</dbReference>
<feature type="signal peptide" evidence="1">
    <location>
        <begin position="1"/>
        <end position="20"/>
    </location>
</feature>
<accession>A0A9D9IJ85</accession>
<comment type="caution">
    <text evidence="2">The sequence shown here is derived from an EMBL/GenBank/DDBJ whole genome shotgun (WGS) entry which is preliminary data.</text>
</comment>
<sequence length="281" mass="31774">MKKVLKTVAAAAAASLMLLAVSCNQTGPEPQKDVVKYELKGDVLSVRSVPYVVDSAGNETIEASMNNIYAEFNDFGMITLLQRFNKEGKMVSEEKSLYNERGQILESQIVSADGATVEKTVYVYKRGRLATMTVTDAQDSLKKHEVYKYYGKDSVKAVFSYKEGKTAGRRIMKYDENGFNTENVTYSDKNKVLSSFVLGYDEAGRNVSIESENIFFGDLDSDMTYDENGFRSSLTMKGKQAETVFTFKFRLDSLGNWIERATYKNGSENPIRIERREIEYR</sequence>
<feature type="chain" id="PRO_5038899829" evidence="1">
    <location>
        <begin position="21"/>
        <end position="281"/>
    </location>
</feature>
<name>A0A9D9IJ85_9BACT</name>
<organism evidence="2 3">
    <name type="scientific">Candidatus Merdivivens pullicola</name>
    <dbReference type="NCBI Taxonomy" id="2840872"/>
    <lineage>
        <taxon>Bacteria</taxon>
        <taxon>Pseudomonadati</taxon>
        <taxon>Bacteroidota</taxon>
        <taxon>Bacteroidia</taxon>
        <taxon>Bacteroidales</taxon>
        <taxon>Muribaculaceae</taxon>
        <taxon>Muribaculaceae incertae sedis</taxon>
        <taxon>Candidatus Merdivivens</taxon>
    </lineage>
</organism>
<reference evidence="2" key="2">
    <citation type="journal article" date="2021" name="PeerJ">
        <title>Extensive microbial diversity within the chicken gut microbiome revealed by metagenomics and culture.</title>
        <authorList>
            <person name="Gilroy R."/>
            <person name="Ravi A."/>
            <person name="Getino M."/>
            <person name="Pursley I."/>
            <person name="Horton D.L."/>
            <person name="Alikhan N.F."/>
            <person name="Baker D."/>
            <person name="Gharbi K."/>
            <person name="Hall N."/>
            <person name="Watson M."/>
            <person name="Adriaenssens E.M."/>
            <person name="Foster-Nyarko E."/>
            <person name="Jarju S."/>
            <person name="Secka A."/>
            <person name="Antonio M."/>
            <person name="Oren A."/>
            <person name="Chaudhuri R.R."/>
            <person name="La Ragione R."/>
            <person name="Hildebrand F."/>
            <person name="Pallen M.J."/>
        </authorList>
    </citation>
    <scope>NUCLEOTIDE SEQUENCE</scope>
    <source>
        <strain evidence="2">B1-8020</strain>
    </source>
</reference>
<evidence type="ECO:0000256" key="1">
    <source>
        <dbReference type="SAM" id="SignalP"/>
    </source>
</evidence>